<dbReference type="AlphaFoldDB" id="A0A4Y2R5C4"/>
<reference evidence="2 3" key="1">
    <citation type="journal article" date="2019" name="Sci. Rep.">
        <title>Orb-weaving spider Araneus ventricosus genome elucidates the spidroin gene catalogue.</title>
        <authorList>
            <person name="Kono N."/>
            <person name="Nakamura H."/>
            <person name="Ohtoshi R."/>
            <person name="Moran D.A.P."/>
            <person name="Shinohara A."/>
            <person name="Yoshida Y."/>
            <person name="Fujiwara M."/>
            <person name="Mori M."/>
            <person name="Tomita M."/>
            <person name="Arakawa K."/>
        </authorList>
    </citation>
    <scope>NUCLEOTIDE SEQUENCE [LARGE SCALE GENOMIC DNA]</scope>
</reference>
<feature type="non-terminal residue" evidence="2">
    <location>
        <position position="978"/>
    </location>
</feature>
<feature type="compositionally biased region" description="Low complexity" evidence="1">
    <location>
        <begin position="774"/>
        <end position="784"/>
    </location>
</feature>
<name>A0A4Y2R5C4_ARAVE</name>
<feature type="region of interest" description="Disordered" evidence="1">
    <location>
        <begin position="764"/>
        <end position="784"/>
    </location>
</feature>
<feature type="non-terminal residue" evidence="2">
    <location>
        <position position="1"/>
    </location>
</feature>
<evidence type="ECO:0000313" key="3">
    <source>
        <dbReference type="Proteomes" id="UP000499080"/>
    </source>
</evidence>
<sequence>EDMENSEDKENIDEEYLAEKRKMQEKWDKKAKKRFNEALKKDRQKQEHDAILKDIENAEKLNRRQMARNISEPTGKVPNCLPDKLHHAEKQVAMEDAVENIFKKKNPKEHAVEDLEGYQDKWEAKYKQLDSVMESRMIDCVPSFVKENYSYLLQEETTLQCGKRFSGLDDSTDDLNVAYIESPPADVLNNSKEIDAVISQLDQMRVELNEAYEKEFKPLLEARVAPKIVSLDKSVGTDILKLPTEDKAIEVERTPPRKQAPLSSRSVQVDILQGGVLSYQRRHLGNMYRSHTNNSGRYLPESFACQSDITSEVRSPRSTLESWSSSSYWSLPSKHGLPNVCKFCDSPGCTIPLVEDEKLHKDCVPLGKNLSKQSVDMTAKSLSATSDSADELIKARHSSSEELHSSLIKSKLTSYIQLVADKYLKKSTTSPEALGSPEVPRISDQIPSKADSNGPTADSKFSEYVEISGRRTADTDPVQTSSVSSRQFFRKQSGVGKETSAHAGDETGQHEYDQLGLNMLKGSEYDLLTNINSSSEDELLKNCHEVIATNLSDVFSPDNRVETVSADVSHSSDQSASPDITTEQHYKKESLTGYVYHDLSTIPEMDSVLTNDTKESSLNETQRSLGKKSLPKKADLEDISPDEVDTASASLVDAPVSEVSEIAKGIRFIRKPTPEPVEMDDTSEENVSLISGTLSDLQTPSSDGSKVQIPKHLIPTPEPIEMADAHAPFISGTLTNLQTPKHLIPSIQFLPDDQLSSFSSMMDVKTSDGGSGSSGLLTPSPVSTLKSISSTKSRVLPYSSSLRDSKTTQSPLTSTSTLSKYFQDISSIRHVSETSSKSYGEAPTPIQMDVRRQTELHGSSSGTFLPMTPHSYLSTPGEISGEKKDHNVMKRSHLASQIYKVFKTPDSNADSFKPLTPHSYFSNGSKITPKNPSLSAKPFSPRKDSQHASCVGVSSRKNIDDSNPDSFKPLSLLLSDVS</sequence>
<feature type="compositionally biased region" description="Polar residues" evidence="1">
    <location>
        <begin position="921"/>
        <end position="934"/>
    </location>
</feature>
<organism evidence="2 3">
    <name type="scientific">Araneus ventricosus</name>
    <name type="common">Orbweaver spider</name>
    <name type="synonym">Epeira ventricosa</name>
    <dbReference type="NCBI Taxonomy" id="182803"/>
    <lineage>
        <taxon>Eukaryota</taxon>
        <taxon>Metazoa</taxon>
        <taxon>Ecdysozoa</taxon>
        <taxon>Arthropoda</taxon>
        <taxon>Chelicerata</taxon>
        <taxon>Arachnida</taxon>
        <taxon>Araneae</taxon>
        <taxon>Araneomorphae</taxon>
        <taxon>Entelegynae</taxon>
        <taxon>Araneoidea</taxon>
        <taxon>Araneidae</taxon>
        <taxon>Araneus</taxon>
    </lineage>
</organism>
<keyword evidence="3" id="KW-1185">Reference proteome</keyword>
<feature type="compositionally biased region" description="Basic and acidic residues" evidence="1">
    <location>
        <begin position="460"/>
        <end position="474"/>
    </location>
</feature>
<comment type="caution">
    <text evidence="2">The sequence shown here is derived from an EMBL/GenBank/DDBJ whole genome shotgun (WGS) entry which is preliminary data.</text>
</comment>
<gene>
    <name evidence="2" type="ORF">AVEN_128796_1</name>
</gene>
<protein>
    <submittedName>
        <fullName evidence="2">Uncharacterized protein</fullName>
    </submittedName>
</protein>
<evidence type="ECO:0000256" key="1">
    <source>
        <dbReference type="SAM" id="MobiDB-lite"/>
    </source>
</evidence>
<feature type="region of interest" description="Disordered" evidence="1">
    <location>
        <begin position="613"/>
        <end position="641"/>
    </location>
</feature>
<dbReference type="Proteomes" id="UP000499080">
    <property type="component" value="Unassembled WGS sequence"/>
</dbReference>
<evidence type="ECO:0000313" key="2">
    <source>
        <dbReference type="EMBL" id="GBN70853.1"/>
    </source>
</evidence>
<feature type="compositionally biased region" description="Polar residues" evidence="1">
    <location>
        <begin position="477"/>
        <end position="487"/>
    </location>
</feature>
<feature type="compositionally biased region" description="Basic and acidic residues" evidence="1">
    <location>
        <begin position="499"/>
        <end position="510"/>
    </location>
</feature>
<dbReference type="EMBL" id="BGPR01015854">
    <property type="protein sequence ID" value="GBN70853.1"/>
    <property type="molecule type" value="Genomic_DNA"/>
</dbReference>
<accession>A0A4Y2R5C4</accession>
<proteinExistence type="predicted"/>
<dbReference type="OrthoDB" id="6437819at2759"/>
<feature type="region of interest" description="Disordered" evidence="1">
    <location>
        <begin position="427"/>
        <end position="510"/>
    </location>
</feature>
<feature type="region of interest" description="Disordered" evidence="1">
    <location>
        <begin position="921"/>
        <end position="966"/>
    </location>
</feature>